<feature type="transmembrane region" description="Helical" evidence="1">
    <location>
        <begin position="95"/>
        <end position="114"/>
    </location>
</feature>
<feature type="transmembrane region" description="Helical" evidence="1">
    <location>
        <begin position="178"/>
        <end position="197"/>
    </location>
</feature>
<protein>
    <recommendedName>
        <fullName evidence="4">Carotenoid biosynthesis protein</fullName>
    </recommendedName>
</protein>
<feature type="transmembrane region" description="Helical" evidence="1">
    <location>
        <begin position="59"/>
        <end position="83"/>
    </location>
</feature>
<keyword evidence="1" id="KW-1133">Transmembrane helix</keyword>
<comment type="caution">
    <text evidence="2">The sequence shown here is derived from an EMBL/GenBank/DDBJ whole genome shotgun (WGS) entry which is preliminary data.</text>
</comment>
<dbReference type="Proteomes" id="UP001220010">
    <property type="component" value="Unassembled WGS sequence"/>
</dbReference>
<feature type="transmembrane region" description="Helical" evidence="1">
    <location>
        <begin position="36"/>
        <end position="52"/>
    </location>
</feature>
<organism evidence="2 3">
    <name type="scientific">Candidatus Methanocrinis natronophilus</name>
    <dbReference type="NCBI Taxonomy" id="3033396"/>
    <lineage>
        <taxon>Archaea</taxon>
        <taxon>Methanobacteriati</taxon>
        <taxon>Methanobacteriota</taxon>
        <taxon>Stenosarchaea group</taxon>
        <taxon>Methanomicrobia</taxon>
        <taxon>Methanotrichales</taxon>
        <taxon>Methanotrichaceae</taxon>
        <taxon>Methanocrinis</taxon>
    </lineage>
</organism>
<dbReference type="RefSeq" id="WP_316966521.1">
    <property type="nucleotide sequence ID" value="NZ_JARFPK010000019.1"/>
</dbReference>
<feature type="transmembrane region" description="Helical" evidence="1">
    <location>
        <begin position="12"/>
        <end position="30"/>
    </location>
</feature>
<keyword evidence="1" id="KW-0472">Membrane</keyword>
<dbReference type="EMBL" id="JARFPK010000019">
    <property type="protein sequence ID" value="MDF0590774.1"/>
    <property type="molecule type" value="Genomic_DNA"/>
</dbReference>
<evidence type="ECO:0000313" key="2">
    <source>
        <dbReference type="EMBL" id="MDF0590774.1"/>
    </source>
</evidence>
<sequence length="263" mass="26690">MGPATSGSRGDVATVAVLVVYGTLVLGTLWDRPYAAAFLLLVPPVILSSRVGDPRRAAVMAIAGAVAGPLTEMACVYGGLWTYANTGGLPLVPPWNFPGWASFPLAVYLLARALPGTESPSPSPRVILLALAGIGVEIAVFVILGDKPPIALGGGAVLAAAVILAFPGRTTLAMMGAGALLGPMIESLPISAGAWWYMAPADIFGMPAYMILAYAIFGGLLGNASLAAGEIFGGGDGRIVGPSLPSGEVAQGHEEIVLSDRLQ</sequence>
<keyword evidence="1" id="KW-0812">Transmembrane</keyword>
<evidence type="ECO:0008006" key="4">
    <source>
        <dbReference type="Google" id="ProtNLM"/>
    </source>
</evidence>
<reference evidence="2 3" key="1">
    <citation type="submission" date="2023-03" db="EMBL/GenBank/DDBJ databases">
        <title>WGS of Methanotrichaceae archaeon Mx.</title>
        <authorList>
            <person name="Sorokin D.Y."/>
            <person name="Merkel A.Y."/>
        </authorList>
    </citation>
    <scope>NUCLEOTIDE SEQUENCE [LARGE SCALE GENOMIC DNA]</scope>
    <source>
        <strain evidence="2 3">Mx</strain>
    </source>
</reference>
<gene>
    <name evidence="2" type="ORF">P0O15_06270</name>
</gene>
<feature type="transmembrane region" description="Helical" evidence="1">
    <location>
        <begin position="126"/>
        <end position="144"/>
    </location>
</feature>
<feature type="transmembrane region" description="Helical" evidence="1">
    <location>
        <begin position="203"/>
        <end position="222"/>
    </location>
</feature>
<evidence type="ECO:0000313" key="3">
    <source>
        <dbReference type="Proteomes" id="UP001220010"/>
    </source>
</evidence>
<evidence type="ECO:0000256" key="1">
    <source>
        <dbReference type="SAM" id="Phobius"/>
    </source>
</evidence>
<name>A0ABT5X7V5_9EURY</name>
<proteinExistence type="predicted"/>
<keyword evidence="3" id="KW-1185">Reference proteome</keyword>
<accession>A0ABT5X7V5</accession>
<feature type="transmembrane region" description="Helical" evidence="1">
    <location>
        <begin position="150"/>
        <end position="166"/>
    </location>
</feature>